<name>A0AAD9FSL5_PAPLA</name>
<dbReference type="Gene3D" id="2.30.110.10">
    <property type="entry name" value="Electron Transport, Fmn-binding Protein, Chain A"/>
    <property type="match status" value="1"/>
</dbReference>
<accession>A0AAD9FSL5</accession>
<dbReference type="PANTHER" id="PTHR35802">
    <property type="entry name" value="PROTEASE SYNTHASE AND SPORULATION PROTEIN PAI 2"/>
    <property type="match status" value="1"/>
</dbReference>
<keyword evidence="3" id="KW-1185">Reference proteome</keyword>
<comment type="caution">
    <text evidence="2">The sequence shown here is derived from an EMBL/GenBank/DDBJ whole genome shotgun (WGS) entry which is preliminary data.</text>
</comment>
<proteinExistence type="predicted"/>
<dbReference type="SUPFAM" id="SSF50475">
    <property type="entry name" value="FMN-binding split barrel"/>
    <property type="match status" value="1"/>
</dbReference>
<evidence type="ECO:0000256" key="1">
    <source>
        <dbReference type="SAM" id="Coils"/>
    </source>
</evidence>
<dbReference type="Pfam" id="PF04299">
    <property type="entry name" value="FMN_bind_2"/>
    <property type="match status" value="1"/>
</dbReference>
<evidence type="ECO:0000313" key="3">
    <source>
        <dbReference type="Proteomes" id="UP001182556"/>
    </source>
</evidence>
<reference evidence="2" key="1">
    <citation type="submission" date="2023-02" db="EMBL/GenBank/DDBJ databases">
        <title>Identification and recombinant expression of a fungal hydrolase from Papiliotrema laurentii that hydrolyzes apple cutin and clears colloidal polyester polyurethane.</title>
        <authorList>
            <consortium name="DOE Joint Genome Institute"/>
            <person name="Roman V.A."/>
            <person name="Bojanowski C."/>
            <person name="Crable B.R."/>
            <person name="Wagner D.N."/>
            <person name="Hung C.S."/>
            <person name="Nadeau L.J."/>
            <person name="Schratz L."/>
            <person name="Haridas S."/>
            <person name="Pangilinan J."/>
            <person name="Lipzen A."/>
            <person name="Na H."/>
            <person name="Yan M."/>
            <person name="Ng V."/>
            <person name="Grigoriev I.V."/>
            <person name="Spatafora J.W."/>
            <person name="Barlow D."/>
            <person name="Biffinger J."/>
            <person name="Kelley-Loughnane N."/>
            <person name="Varaljay V.A."/>
            <person name="Crookes-Goodson W.J."/>
        </authorList>
    </citation>
    <scope>NUCLEOTIDE SEQUENCE</scope>
    <source>
        <strain evidence="2">5307AH</strain>
    </source>
</reference>
<dbReference type="EMBL" id="JAODAN010000003">
    <property type="protein sequence ID" value="KAK1925420.1"/>
    <property type="molecule type" value="Genomic_DNA"/>
</dbReference>
<dbReference type="PANTHER" id="PTHR35802:SF1">
    <property type="entry name" value="PROTEASE SYNTHASE AND SPORULATION PROTEIN PAI 2"/>
    <property type="match status" value="1"/>
</dbReference>
<organism evidence="2 3">
    <name type="scientific">Papiliotrema laurentii</name>
    <name type="common">Cryptococcus laurentii</name>
    <dbReference type="NCBI Taxonomy" id="5418"/>
    <lineage>
        <taxon>Eukaryota</taxon>
        <taxon>Fungi</taxon>
        <taxon>Dikarya</taxon>
        <taxon>Basidiomycota</taxon>
        <taxon>Agaricomycotina</taxon>
        <taxon>Tremellomycetes</taxon>
        <taxon>Tremellales</taxon>
        <taxon>Rhynchogastremaceae</taxon>
        <taxon>Papiliotrema</taxon>
    </lineage>
</organism>
<gene>
    <name evidence="2" type="ORF">DB88DRAFT_483854</name>
</gene>
<protein>
    <submittedName>
        <fullName evidence="2">FMN-binding domain-containing protein</fullName>
    </submittedName>
</protein>
<dbReference type="PIRSF" id="PIRSF010372">
    <property type="entry name" value="PaiB"/>
    <property type="match status" value="1"/>
</dbReference>
<keyword evidence="1" id="KW-0175">Coiled coil</keyword>
<dbReference type="Proteomes" id="UP001182556">
    <property type="component" value="Unassembled WGS sequence"/>
</dbReference>
<feature type="coiled-coil region" evidence="1">
    <location>
        <begin position="131"/>
        <end position="161"/>
    </location>
</feature>
<dbReference type="InterPro" id="IPR007396">
    <property type="entry name" value="TR_PAI2-type"/>
</dbReference>
<dbReference type="InterPro" id="IPR012349">
    <property type="entry name" value="Split_barrel_FMN-bd"/>
</dbReference>
<evidence type="ECO:0000313" key="2">
    <source>
        <dbReference type="EMBL" id="KAK1925420.1"/>
    </source>
</evidence>
<sequence length="237" mass="26611">MYIRPVHAELDMAVLYPFVRAYPLGLMTTAIKHATIPTLQTSHIPFILDTPPSGPARLRAHMARANPQAKAILDSLNASDELDDEILVLFQAPVNHYVTPKFYTSTKPDTGKVVPTWNYAAVQVYGKMRVYHQGEDGAAFLQQQIEELSEQNERAQGYEHTWKVSDAPEKYVGILKKAIIGMSIEITRIEGRWKMSQELSEGDWQGTVNGFKALGTEAGTKMAEIIESRMEHRVKAK</sequence>
<dbReference type="AlphaFoldDB" id="A0AAD9FSL5"/>